<evidence type="ECO:0000256" key="1">
    <source>
        <dbReference type="ARBA" id="ARBA00023015"/>
    </source>
</evidence>
<reference evidence="7" key="1">
    <citation type="submission" date="2017-02" db="EMBL/GenBank/DDBJ databases">
        <authorList>
            <person name="Varghese N."/>
            <person name="Submissions S."/>
        </authorList>
    </citation>
    <scope>NUCLEOTIDE SEQUENCE [LARGE SCALE GENOMIC DNA]</scope>
    <source>
        <strain evidence="7">ATCC 27094</strain>
    </source>
</reference>
<evidence type="ECO:0000256" key="3">
    <source>
        <dbReference type="ARBA" id="ARBA00023163"/>
    </source>
</evidence>
<dbReference type="PANTHER" id="PTHR47506">
    <property type="entry name" value="TRANSCRIPTIONAL REGULATORY PROTEIN"/>
    <property type="match status" value="1"/>
</dbReference>
<dbReference type="Gene3D" id="1.10.357.10">
    <property type="entry name" value="Tetracycline Repressor, domain 2"/>
    <property type="match status" value="1"/>
</dbReference>
<dbReference type="PRINTS" id="PR00455">
    <property type="entry name" value="HTHTETR"/>
</dbReference>
<dbReference type="Proteomes" id="UP000190092">
    <property type="component" value="Unassembled WGS sequence"/>
</dbReference>
<sequence>MEMESRRPRGRPRLLDRQKALEAALQLFWRRGYEGTGIADLTAAMGTTPPSLYAAFGSKERLYAEALDLYSASYGSFLRRALEEEPSARRAIERILRDAVEVYAGGPDPRGCMLSVGALTCAPEHESVREDLARRRLATIERVKARLDRAVGEGELDSATDTEALASYYAAVIQGLSIQARDGIPRKVLEAIAEAALGTWPDKAKRSRRGSQLDS</sequence>
<gene>
    <name evidence="6" type="ORF">SAMN02745126_05735</name>
</gene>
<proteinExistence type="predicted"/>
<organism evidence="6 7">
    <name type="scientific">Enhydrobacter aerosaccus</name>
    <dbReference type="NCBI Taxonomy" id="225324"/>
    <lineage>
        <taxon>Bacteria</taxon>
        <taxon>Pseudomonadati</taxon>
        <taxon>Pseudomonadota</taxon>
        <taxon>Alphaproteobacteria</taxon>
        <taxon>Hyphomicrobiales</taxon>
        <taxon>Enhydrobacter</taxon>
    </lineage>
</organism>
<dbReference type="InterPro" id="IPR011075">
    <property type="entry name" value="TetR_C"/>
</dbReference>
<dbReference type="Pfam" id="PF00440">
    <property type="entry name" value="TetR_N"/>
    <property type="match status" value="1"/>
</dbReference>
<evidence type="ECO:0000313" key="7">
    <source>
        <dbReference type="Proteomes" id="UP000190092"/>
    </source>
</evidence>
<dbReference type="AlphaFoldDB" id="A0A1T4T6I7"/>
<keyword evidence="2 4" id="KW-0238">DNA-binding</keyword>
<keyword evidence="7" id="KW-1185">Reference proteome</keyword>
<accession>A0A1T4T6I7</accession>
<dbReference type="InterPro" id="IPR009057">
    <property type="entry name" value="Homeodomain-like_sf"/>
</dbReference>
<dbReference type="SUPFAM" id="SSF46689">
    <property type="entry name" value="Homeodomain-like"/>
    <property type="match status" value="1"/>
</dbReference>
<dbReference type="Pfam" id="PF16925">
    <property type="entry name" value="TetR_C_13"/>
    <property type="match status" value="1"/>
</dbReference>
<name>A0A1T4T6I7_9HYPH</name>
<dbReference type="GO" id="GO:0003677">
    <property type="term" value="F:DNA binding"/>
    <property type="evidence" value="ECO:0007669"/>
    <property type="project" value="UniProtKB-UniRule"/>
</dbReference>
<keyword evidence="3" id="KW-0804">Transcription</keyword>
<protein>
    <submittedName>
        <fullName evidence="6">Transcriptional regulator, TetR family</fullName>
    </submittedName>
</protein>
<dbReference type="Gene3D" id="1.10.10.60">
    <property type="entry name" value="Homeodomain-like"/>
    <property type="match status" value="1"/>
</dbReference>
<dbReference type="EMBL" id="FUWJ01000013">
    <property type="protein sequence ID" value="SKA35851.1"/>
    <property type="molecule type" value="Genomic_DNA"/>
</dbReference>
<dbReference type="PANTHER" id="PTHR47506:SF1">
    <property type="entry name" value="HTH-TYPE TRANSCRIPTIONAL REGULATOR YJDC"/>
    <property type="match status" value="1"/>
</dbReference>
<evidence type="ECO:0000256" key="4">
    <source>
        <dbReference type="PROSITE-ProRule" id="PRU00335"/>
    </source>
</evidence>
<feature type="domain" description="HTH tetR-type" evidence="5">
    <location>
        <begin position="14"/>
        <end position="74"/>
    </location>
</feature>
<dbReference type="PROSITE" id="PS50977">
    <property type="entry name" value="HTH_TETR_2"/>
    <property type="match status" value="1"/>
</dbReference>
<feature type="DNA-binding region" description="H-T-H motif" evidence="4">
    <location>
        <begin position="37"/>
        <end position="56"/>
    </location>
</feature>
<evidence type="ECO:0000256" key="2">
    <source>
        <dbReference type="ARBA" id="ARBA00023125"/>
    </source>
</evidence>
<dbReference type="RefSeq" id="WP_085937472.1">
    <property type="nucleotide sequence ID" value="NZ_FUWJ01000013.1"/>
</dbReference>
<evidence type="ECO:0000259" key="5">
    <source>
        <dbReference type="PROSITE" id="PS50977"/>
    </source>
</evidence>
<keyword evidence="1" id="KW-0805">Transcription regulation</keyword>
<dbReference type="InterPro" id="IPR036271">
    <property type="entry name" value="Tet_transcr_reg_TetR-rel_C_sf"/>
</dbReference>
<evidence type="ECO:0000313" key="6">
    <source>
        <dbReference type="EMBL" id="SKA35851.1"/>
    </source>
</evidence>
<dbReference type="InterPro" id="IPR001647">
    <property type="entry name" value="HTH_TetR"/>
</dbReference>
<dbReference type="SUPFAM" id="SSF48498">
    <property type="entry name" value="Tetracyclin repressor-like, C-terminal domain"/>
    <property type="match status" value="1"/>
</dbReference>